<dbReference type="Proteomes" id="UP000192366">
    <property type="component" value="Unassembled WGS sequence"/>
</dbReference>
<proteinExistence type="predicted"/>
<accession>A0A1W9YPA1</accession>
<comment type="caution">
    <text evidence="7">The sequence shown here is derived from an EMBL/GenBank/DDBJ whole genome shotgun (WGS) entry which is preliminary data.</text>
</comment>
<protein>
    <recommendedName>
        <fullName evidence="9">Polysaccharide biosynthesis protein C-terminal domain-containing protein</fullName>
    </recommendedName>
</protein>
<keyword evidence="4 6" id="KW-1133">Transmembrane helix</keyword>
<keyword evidence="2" id="KW-1003">Cell membrane</keyword>
<feature type="transmembrane region" description="Helical" evidence="6">
    <location>
        <begin position="396"/>
        <end position="415"/>
    </location>
</feature>
<dbReference type="GO" id="GO:0005886">
    <property type="term" value="C:plasma membrane"/>
    <property type="evidence" value="ECO:0007669"/>
    <property type="project" value="UniProtKB-SubCell"/>
</dbReference>
<dbReference type="PANTHER" id="PTHR30250">
    <property type="entry name" value="PST FAMILY PREDICTED COLANIC ACID TRANSPORTER"/>
    <property type="match status" value="1"/>
</dbReference>
<keyword evidence="8" id="KW-1185">Reference proteome</keyword>
<sequence>MTADHNGAKSELRRSFSTRVLAAAVGMVATFLLTVIVVRFLNNRDAAAFFGVLAALPIGSIVGRVGLGNNVVRLIPSEPDPALKRIIAGTHLRATFMMSLPTAPIIALLATGGLIGHGNFIPALLLTTLMVLIESIRMMLSDIYAAVGRVFASVATTHYVRSVVVLPVVTIVAFTVEQPTLVEMLVAYAAVSGGQVVIALVVGRAEIALRHAPGLAALRQTVASGARLFTLELTAFLIVSGTIWLSNAALVPTEAKLYAVATTIAIQVTILESLAATAVLPPAARMWVAGRRTEVVRMLSNLSTINTLITTTVVLTLVFFGGFFLDLAYGAGMHQANILLVILAIGGIPQAALSVNTSLLIIAGHLDAVCRTSLVVLALVVPSAVAAAILGGALALAIVAACGLASLYIGLWLAARRIFGQTPKPHWNVAAAARELVTERGEDAEQPRATAV</sequence>
<evidence type="ECO:0000256" key="1">
    <source>
        <dbReference type="ARBA" id="ARBA00004651"/>
    </source>
</evidence>
<feature type="transmembrane region" description="Helical" evidence="6">
    <location>
        <begin position="305"/>
        <end position="325"/>
    </location>
</feature>
<feature type="transmembrane region" description="Helical" evidence="6">
    <location>
        <begin position="257"/>
        <end position="284"/>
    </location>
</feature>
<evidence type="ECO:0000256" key="4">
    <source>
        <dbReference type="ARBA" id="ARBA00022989"/>
    </source>
</evidence>
<dbReference type="EMBL" id="MVHJ01000038">
    <property type="protein sequence ID" value="ORA01898.1"/>
    <property type="molecule type" value="Genomic_DNA"/>
</dbReference>
<dbReference type="PANTHER" id="PTHR30250:SF11">
    <property type="entry name" value="O-ANTIGEN TRANSPORTER-RELATED"/>
    <property type="match status" value="1"/>
</dbReference>
<feature type="transmembrane region" description="Helical" evidence="6">
    <location>
        <begin position="226"/>
        <end position="245"/>
    </location>
</feature>
<dbReference type="OrthoDB" id="4703684at2"/>
<feature type="transmembrane region" description="Helical" evidence="6">
    <location>
        <begin position="121"/>
        <end position="140"/>
    </location>
</feature>
<feature type="transmembrane region" description="Helical" evidence="6">
    <location>
        <begin position="94"/>
        <end position="115"/>
    </location>
</feature>
<dbReference type="AlphaFoldDB" id="A0A1W9YPA1"/>
<feature type="transmembrane region" description="Helical" evidence="6">
    <location>
        <begin position="20"/>
        <end position="41"/>
    </location>
</feature>
<feature type="transmembrane region" description="Helical" evidence="6">
    <location>
        <begin position="47"/>
        <end position="67"/>
    </location>
</feature>
<organism evidence="7 8">
    <name type="scientific">Mycolicibacterium bacteremicum</name>
    <name type="common">Mycobacterium bacteremicum</name>
    <dbReference type="NCBI Taxonomy" id="564198"/>
    <lineage>
        <taxon>Bacteria</taxon>
        <taxon>Bacillati</taxon>
        <taxon>Actinomycetota</taxon>
        <taxon>Actinomycetes</taxon>
        <taxon>Mycobacteriales</taxon>
        <taxon>Mycobacteriaceae</taxon>
        <taxon>Mycolicibacterium</taxon>
    </lineage>
</organism>
<dbReference type="STRING" id="564198.BST17_26095"/>
<evidence type="ECO:0000256" key="5">
    <source>
        <dbReference type="ARBA" id="ARBA00023136"/>
    </source>
</evidence>
<gene>
    <name evidence="7" type="ORF">BST17_26095</name>
</gene>
<keyword evidence="3 6" id="KW-0812">Transmembrane</keyword>
<feature type="transmembrane region" description="Helical" evidence="6">
    <location>
        <begin position="374"/>
        <end position="390"/>
    </location>
</feature>
<evidence type="ECO:0000313" key="7">
    <source>
        <dbReference type="EMBL" id="ORA01898.1"/>
    </source>
</evidence>
<evidence type="ECO:0008006" key="9">
    <source>
        <dbReference type="Google" id="ProtNLM"/>
    </source>
</evidence>
<comment type="subcellular location">
    <subcellularLocation>
        <location evidence="1">Cell membrane</location>
        <topology evidence="1">Multi-pass membrane protein</topology>
    </subcellularLocation>
</comment>
<evidence type="ECO:0000256" key="2">
    <source>
        <dbReference type="ARBA" id="ARBA00022475"/>
    </source>
</evidence>
<name>A0A1W9YPA1_MYCBA</name>
<feature type="transmembrane region" description="Helical" evidence="6">
    <location>
        <begin position="337"/>
        <end position="362"/>
    </location>
</feature>
<feature type="transmembrane region" description="Helical" evidence="6">
    <location>
        <begin position="152"/>
        <end position="174"/>
    </location>
</feature>
<dbReference type="InterPro" id="IPR050833">
    <property type="entry name" value="Poly_Biosynth_Transport"/>
</dbReference>
<evidence type="ECO:0000256" key="3">
    <source>
        <dbReference type="ARBA" id="ARBA00022692"/>
    </source>
</evidence>
<reference evidence="7 8" key="1">
    <citation type="submission" date="2017-02" db="EMBL/GenBank/DDBJ databases">
        <title>The new phylogeny of genus Mycobacterium.</title>
        <authorList>
            <person name="Tortoli E."/>
            <person name="Trovato A."/>
            <person name="Cirillo D.M."/>
        </authorList>
    </citation>
    <scope>NUCLEOTIDE SEQUENCE [LARGE SCALE GENOMIC DNA]</scope>
    <source>
        <strain evidence="7 8">DSM 45578</strain>
    </source>
</reference>
<dbReference type="RefSeq" id="WP_083061840.1">
    <property type="nucleotide sequence ID" value="NZ_JACKVM010000008.1"/>
</dbReference>
<evidence type="ECO:0000256" key="6">
    <source>
        <dbReference type="SAM" id="Phobius"/>
    </source>
</evidence>
<keyword evidence="5 6" id="KW-0472">Membrane</keyword>
<evidence type="ECO:0000313" key="8">
    <source>
        <dbReference type="Proteomes" id="UP000192366"/>
    </source>
</evidence>
<feature type="transmembrane region" description="Helical" evidence="6">
    <location>
        <begin position="186"/>
        <end position="205"/>
    </location>
</feature>